<gene>
    <name evidence="1" type="ORF">BGO89_01425</name>
</gene>
<dbReference type="Pfam" id="PF00106">
    <property type="entry name" value="adh_short"/>
    <property type="match status" value="1"/>
</dbReference>
<proteinExistence type="predicted"/>
<dbReference type="InterPro" id="IPR036291">
    <property type="entry name" value="NAD(P)-bd_dom_sf"/>
</dbReference>
<dbReference type="Gene3D" id="3.40.50.720">
    <property type="entry name" value="NAD(P)-binding Rossmann-like Domain"/>
    <property type="match status" value="1"/>
</dbReference>
<dbReference type="STRING" id="1895771.BGO89_01425"/>
<organism evidence="1 2">
    <name type="scientific">Candidatus Kapaibacterium thiocyanatum</name>
    <dbReference type="NCBI Taxonomy" id="1895771"/>
    <lineage>
        <taxon>Bacteria</taxon>
        <taxon>Pseudomonadati</taxon>
        <taxon>Candidatus Kapaibacteriota</taxon>
        <taxon>Candidatus Kapaibacteriia</taxon>
        <taxon>Candidatus Kapaibacteriales</taxon>
        <taxon>Candidatus Kapaibacteriaceae</taxon>
        <taxon>Candidatus Kapaibacterium</taxon>
    </lineage>
</organism>
<dbReference type="Proteomes" id="UP000184233">
    <property type="component" value="Unassembled WGS sequence"/>
</dbReference>
<sequence length="300" mass="32712">MESTEASRRPLEGRIALVAGATRGAGRAIAVELGRAGAHVVVTGRSTHEAASEMGRPETIEGTAGMVRAVGGTATALKVDHTRQDEVRDLIERIDHDHGRLDILVNDVWGGDHLMQMGPFWEQDLSRGLRMFELGAVTHLITSRHAVPLMVRNPGKGGIVFEITDGIADRYRDTFYYDLTKNAVVRAAKGQAHDLFPHGIAVLAVGPGFLRSEAMLDHFGVTEETWRDAIAQDRHFAISETPYFVARCIAALAADPDIMARTGTAVASWNLAREYGIDDVDGRRPDWGTYARDVLGMDMG</sequence>
<evidence type="ECO:0000313" key="2">
    <source>
        <dbReference type="Proteomes" id="UP000184233"/>
    </source>
</evidence>
<evidence type="ECO:0000313" key="1">
    <source>
        <dbReference type="EMBL" id="OJX61267.1"/>
    </source>
</evidence>
<dbReference type="SUPFAM" id="SSF51735">
    <property type="entry name" value="NAD(P)-binding Rossmann-fold domains"/>
    <property type="match status" value="1"/>
</dbReference>
<comment type="caution">
    <text evidence="1">The sequence shown here is derived from an EMBL/GenBank/DDBJ whole genome shotgun (WGS) entry which is preliminary data.</text>
</comment>
<dbReference type="PRINTS" id="PR00081">
    <property type="entry name" value="GDHRDH"/>
</dbReference>
<dbReference type="AlphaFoldDB" id="A0A1M3L6T3"/>
<dbReference type="EMBL" id="MKVH01000002">
    <property type="protein sequence ID" value="OJX61267.1"/>
    <property type="molecule type" value="Genomic_DNA"/>
</dbReference>
<dbReference type="InterPro" id="IPR002347">
    <property type="entry name" value="SDR_fam"/>
</dbReference>
<accession>A0A1M3L6T3</accession>
<reference evidence="1 2" key="1">
    <citation type="submission" date="2016-09" db="EMBL/GenBank/DDBJ databases">
        <title>Genome-resolved meta-omics ties microbial dynamics to process performance in biotechnology for thiocyanate degradation.</title>
        <authorList>
            <person name="Kantor R.S."/>
            <person name="Huddy R.J."/>
            <person name="Iyer R."/>
            <person name="Thomas B.C."/>
            <person name="Brown C.T."/>
            <person name="Anantharaman K."/>
            <person name="Tringe S."/>
            <person name="Hettich R.L."/>
            <person name="Harrison S.T."/>
            <person name="Banfield J.F."/>
        </authorList>
    </citation>
    <scope>NUCLEOTIDE SEQUENCE [LARGE SCALE GENOMIC DNA]</scope>
    <source>
        <strain evidence="1">59-99</strain>
    </source>
</reference>
<dbReference type="PANTHER" id="PTHR44147:SF2">
    <property type="entry name" value="DEHYDROGENASE_REDUCTASE SDR FAMILY MEMBER 1"/>
    <property type="match status" value="1"/>
</dbReference>
<dbReference type="PANTHER" id="PTHR44147">
    <property type="entry name" value="DEHYDROGENASE/REDUCTASE SDR FAMILY MEMBER 1"/>
    <property type="match status" value="1"/>
</dbReference>
<name>A0A1M3L6T3_9BACT</name>
<protein>
    <submittedName>
        <fullName evidence="1">Short-chain dehydrogenase</fullName>
    </submittedName>
</protein>
<dbReference type="NCBIfam" id="NF006159">
    <property type="entry name" value="PRK08303.1"/>
    <property type="match status" value="1"/>
</dbReference>